<dbReference type="PANTHER" id="PTHR47505">
    <property type="entry name" value="DNA UTILIZATION PROTEIN YHGH"/>
    <property type="match status" value="1"/>
</dbReference>
<dbReference type="InterPro" id="IPR000836">
    <property type="entry name" value="PRTase_dom"/>
</dbReference>
<dbReference type="AlphaFoldDB" id="A0AA42CTW1"/>
<keyword evidence="4" id="KW-1185">Reference proteome</keyword>
<feature type="domain" description="Phosphoribosyltransferase" evidence="2">
    <location>
        <begin position="79"/>
        <end position="170"/>
    </location>
</feature>
<organism evidence="3 4">
    <name type="scientific">Larsenimonas rhizosphaerae</name>
    <dbReference type="NCBI Taxonomy" id="2944682"/>
    <lineage>
        <taxon>Bacteria</taxon>
        <taxon>Pseudomonadati</taxon>
        <taxon>Pseudomonadota</taxon>
        <taxon>Gammaproteobacteria</taxon>
        <taxon>Oceanospirillales</taxon>
        <taxon>Halomonadaceae</taxon>
        <taxon>Larsenimonas</taxon>
    </lineage>
</organism>
<keyword evidence="3" id="KW-0808">Transferase</keyword>
<proteinExistence type="inferred from homology"/>
<evidence type="ECO:0000313" key="3">
    <source>
        <dbReference type="EMBL" id="MCX2523476.1"/>
    </source>
</evidence>
<protein>
    <submittedName>
        <fullName evidence="3">Phosphoribosyltransferase family protein</fullName>
    </submittedName>
</protein>
<dbReference type="Proteomes" id="UP001165678">
    <property type="component" value="Unassembled WGS sequence"/>
</dbReference>
<comment type="similarity">
    <text evidence="1">Belongs to the ComF/GntX family.</text>
</comment>
<accession>A0AA42CTW1</accession>
<dbReference type="EMBL" id="JAPIVE010000001">
    <property type="protein sequence ID" value="MCX2523476.1"/>
    <property type="molecule type" value="Genomic_DNA"/>
</dbReference>
<dbReference type="InterPro" id="IPR029057">
    <property type="entry name" value="PRTase-like"/>
</dbReference>
<comment type="caution">
    <text evidence="3">The sequence shown here is derived from an EMBL/GenBank/DDBJ whole genome shotgun (WGS) entry which is preliminary data.</text>
</comment>
<evidence type="ECO:0000259" key="2">
    <source>
        <dbReference type="Pfam" id="PF00156"/>
    </source>
</evidence>
<evidence type="ECO:0000256" key="1">
    <source>
        <dbReference type="ARBA" id="ARBA00008007"/>
    </source>
</evidence>
<reference evidence="3" key="1">
    <citation type="submission" date="2022-11" db="EMBL/GenBank/DDBJ databases">
        <title>Larsenimonas rhizosphaerae sp. nov., isolated from a tidal mudflat.</title>
        <authorList>
            <person name="Lee S.D."/>
            <person name="Kim I.S."/>
        </authorList>
    </citation>
    <scope>NUCLEOTIDE SEQUENCE</scope>
    <source>
        <strain evidence="3">GH2-1</strain>
    </source>
</reference>
<sequence>MKQPLPMDHVFSPFLYDEDIAWLIVRFKHHADFRAGHNLFRLLEGHLYKVSDADSPALLPVPSHVSRCRERGFDPVCWLAQRVARRLAWPLLEAHKRRATPRQQQLTRAGRVKNQRQVFEVPDMTGKTVWLFDDVMTTGATLGSLAQACRARGACRVNALTLARTPASHESASMAAPPRRTP</sequence>
<gene>
    <name evidence="3" type="ORF">OQ287_04415</name>
</gene>
<dbReference type="Pfam" id="PF00156">
    <property type="entry name" value="Pribosyltran"/>
    <property type="match status" value="1"/>
</dbReference>
<dbReference type="RefSeq" id="WP_265895717.1">
    <property type="nucleotide sequence ID" value="NZ_JAPIVE010000001.1"/>
</dbReference>
<name>A0AA42CTW1_9GAMM</name>
<dbReference type="SUPFAM" id="SSF53271">
    <property type="entry name" value="PRTase-like"/>
    <property type="match status" value="1"/>
</dbReference>
<dbReference type="InterPro" id="IPR051910">
    <property type="entry name" value="ComF/GntX_DNA_util-trans"/>
</dbReference>
<evidence type="ECO:0000313" key="4">
    <source>
        <dbReference type="Proteomes" id="UP001165678"/>
    </source>
</evidence>
<keyword evidence="3" id="KW-0328">Glycosyltransferase</keyword>
<dbReference type="GO" id="GO:0016757">
    <property type="term" value="F:glycosyltransferase activity"/>
    <property type="evidence" value="ECO:0007669"/>
    <property type="project" value="UniProtKB-KW"/>
</dbReference>
<dbReference type="CDD" id="cd06223">
    <property type="entry name" value="PRTases_typeI"/>
    <property type="match status" value="1"/>
</dbReference>
<dbReference type="PANTHER" id="PTHR47505:SF1">
    <property type="entry name" value="DNA UTILIZATION PROTEIN YHGH"/>
    <property type="match status" value="1"/>
</dbReference>
<dbReference type="Gene3D" id="3.40.50.2020">
    <property type="match status" value="1"/>
</dbReference>